<keyword evidence="4" id="KW-0804">Transcription</keyword>
<dbReference type="AlphaFoldDB" id="A0A9K3I6N0"/>
<evidence type="ECO:0000313" key="7">
    <source>
        <dbReference type="EMBL" id="KAF5791142.1"/>
    </source>
</evidence>
<dbReference type="InterPro" id="IPR044837">
    <property type="entry name" value="REM16-like"/>
</dbReference>
<dbReference type="GO" id="GO:0005634">
    <property type="term" value="C:nucleus"/>
    <property type="evidence" value="ECO:0007669"/>
    <property type="project" value="UniProtKB-SubCell"/>
</dbReference>
<keyword evidence="3" id="KW-0238">DNA-binding</keyword>
<reference evidence="7" key="2">
    <citation type="submission" date="2020-06" db="EMBL/GenBank/DDBJ databases">
        <title>Helianthus annuus Genome sequencing and assembly Release 2.</title>
        <authorList>
            <person name="Gouzy J."/>
            <person name="Langlade N."/>
            <person name="Munos S."/>
        </authorList>
    </citation>
    <scope>NUCLEOTIDE SEQUENCE</scope>
    <source>
        <tissue evidence="7">Leaves</tissue>
    </source>
</reference>
<evidence type="ECO:0000256" key="1">
    <source>
        <dbReference type="ARBA" id="ARBA00004123"/>
    </source>
</evidence>
<dbReference type="Gramene" id="mRNA:HanXRQr2_Chr09g0391281">
    <property type="protein sequence ID" value="mRNA:HanXRQr2_Chr09g0391281"/>
    <property type="gene ID" value="HanXRQr2_Chr09g0391281"/>
</dbReference>
<name>A0A9K3I6N0_HELAN</name>
<dbReference type="PANTHER" id="PTHR31391:SF135">
    <property type="entry name" value="B3 DOMAIN-CONTAINING PROTEIN OS01G0234100-LIKE ISOFORM X1"/>
    <property type="match status" value="1"/>
</dbReference>
<keyword evidence="8" id="KW-1185">Reference proteome</keyword>
<evidence type="ECO:0000256" key="3">
    <source>
        <dbReference type="ARBA" id="ARBA00023125"/>
    </source>
</evidence>
<feature type="domain" description="TF-B3" evidence="6">
    <location>
        <begin position="1"/>
        <end position="98"/>
    </location>
</feature>
<dbReference type="PROSITE" id="PS50863">
    <property type="entry name" value="B3"/>
    <property type="match status" value="1"/>
</dbReference>
<dbReference type="GO" id="GO:0003677">
    <property type="term" value="F:DNA binding"/>
    <property type="evidence" value="ECO:0007669"/>
    <property type="project" value="UniProtKB-KW"/>
</dbReference>
<dbReference type="Gene3D" id="2.40.330.10">
    <property type="entry name" value="DNA-binding pseudobarrel domain"/>
    <property type="match status" value="1"/>
</dbReference>
<evidence type="ECO:0000313" key="8">
    <source>
        <dbReference type="Proteomes" id="UP000215914"/>
    </source>
</evidence>
<proteinExistence type="predicted"/>
<dbReference type="EMBL" id="MNCJ02000324">
    <property type="protein sequence ID" value="KAF5791142.1"/>
    <property type="molecule type" value="Genomic_DNA"/>
</dbReference>
<dbReference type="InterPro" id="IPR015300">
    <property type="entry name" value="DNA-bd_pseudobarrel_sf"/>
</dbReference>
<evidence type="ECO:0000256" key="4">
    <source>
        <dbReference type="ARBA" id="ARBA00023163"/>
    </source>
</evidence>
<comment type="caution">
    <text evidence="7">The sequence shown here is derived from an EMBL/GenBank/DDBJ whole genome shotgun (WGS) entry which is preliminary data.</text>
</comment>
<reference evidence="7" key="1">
    <citation type="journal article" date="2017" name="Nature">
        <title>The sunflower genome provides insights into oil metabolism, flowering and Asterid evolution.</title>
        <authorList>
            <person name="Badouin H."/>
            <person name="Gouzy J."/>
            <person name="Grassa C.J."/>
            <person name="Murat F."/>
            <person name="Staton S.E."/>
            <person name="Cottret L."/>
            <person name="Lelandais-Briere C."/>
            <person name="Owens G.L."/>
            <person name="Carrere S."/>
            <person name="Mayjonade B."/>
            <person name="Legrand L."/>
            <person name="Gill N."/>
            <person name="Kane N.C."/>
            <person name="Bowers J.E."/>
            <person name="Hubner S."/>
            <person name="Bellec A."/>
            <person name="Berard A."/>
            <person name="Berges H."/>
            <person name="Blanchet N."/>
            <person name="Boniface M.C."/>
            <person name="Brunel D."/>
            <person name="Catrice O."/>
            <person name="Chaidir N."/>
            <person name="Claudel C."/>
            <person name="Donnadieu C."/>
            <person name="Faraut T."/>
            <person name="Fievet G."/>
            <person name="Helmstetter N."/>
            <person name="King M."/>
            <person name="Knapp S.J."/>
            <person name="Lai Z."/>
            <person name="Le Paslier M.C."/>
            <person name="Lippi Y."/>
            <person name="Lorenzon L."/>
            <person name="Mandel J.R."/>
            <person name="Marage G."/>
            <person name="Marchand G."/>
            <person name="Marquand E."/>
            <person name="Bret-Mestries E."/>
            <person name="Morien E."/>
            <person name="Nambeesan S."/>
            <person name="Nguyen T."/>
            <person name="Pegot-Espagnet P."/>
            <person name="Pouilly N."/>
            <person name="Raftis F."/>
            <person name="Sallet E."/>
            <person name="Schiex T."/>
            <person name="Thomas J."/>
            <person name="Vandecasteele C."/>
            <person name="Vares D."/>
            <person name="Vear F."/>
            <person name="Vautrin S."/>
            <person name="Crespi M."/>
            <person name="Mangin B."/>
            <person name="Burke J.M."/>
            <person name="Salse J."/>
            <person name="Munos S."/>
            <person name="Vincourt P."/>
            <person name="Rieseberg L.H."/>
            <person name="Langlade N.B."/>
        </authorList>
    </citation>
    <scope>NUCLEOTIDE SEQUENCE</scope>
    <source>
        <tissue evidence="7">Leaves</tissue>
    </source>
</reference>
<sequence>MIFYLASWLQHIPADFYKQLPRCRSLKHNHVDMVMEDENKKQFKIRLVYTGKDNEEIKPTLSGGWKKFVVAHKLVEGDVLIFQFVETRKFKVYIVKKDLEEDVGSHGEDMSPGLLKIINTTRGVFFCSSLLNRSILVMLDD</sequence>
<organism evidence="7 8">
    <name type="scientific">Helianthus annuus</name>
    <name type="common">Common sunflower</name>
    <dbReference type="NCBI Taxonomy" id="4232"/>
    <lineage>
        <taxon>Eukaryota</taxon>
        <taxon>Viridiplantae</taxon>
        <taxon>Streptophyta</taxon>
        <taxon>Embryophyta</taxon>
        <taxon>Tracheophyta</taxon>
        <taxon>Spermatophyta</taxon>
        <taxon>Magnoliopsida</taxon>
        <taxon>eudicotyledons</taxon>
        <taxon>Gunneridae</taxon>
        <taxon>Pentapetalae</taxon>
        <taxon>asterids</taxon>
        <taxon>campanulids</taxon>
        <taxon>Asterales</taxon>
        <taxon>Asteraceae</taxon>
        <taxon>Asteroideae</taxon>
        <taxon>Heliantheae alliance</taxon>
        <taxon>Heliantheae</taxon>
        <taxon>Helianthus</taxon>
    </lineage>
</organism>
<protein>
    <submittedName>
        <fullName evidence="7">Transcription factor B3-Domain family</fullName>
    </submittedName>
</protein>
<accession>A0A9K3I6N0</accession>
<dbReference type="Pfam" id="PF02362">
    <property type="entry name" value="B3"/>
    <property type="match status" value="1"/>
</dbReference>
<comment type="subcellular location">
    <subcellularLocation>
        <location evidence="1">Nucleus</location>
    </subcellularLocation>
</comment>
<evidence type="ECO:0000256" key="2">
    <source>
        <dbReference type="ARBA" id="ARBA00023015"/>
    </source>
</evidence>
<dbReference type="Proteomes" id="UP000215914">
    <property type="component" value="Unassembled WGS sequence"/>
</dbReference>
<evidence type="ECO:0000256" key="5">
    <source>
        <dbReference type="ARBA" id="ARBA00023242"/>
    </source>
</evidence>
<dbReference type="InterPro" id="IPR003340">
    <property type="entry name" value="B3_DNA-bd"/>
</dbReference>
<dbReference type="SMART" id="SM01019">
    <property type="entry name" value="B3"/>
    <property type="match status" value="1"/>
</dbReference>
<keyword evidence="5" id="KW-0539">Nucleus</keyword>
<dbReference type="PANTHER" id="PTHR31391">
    <property type="entry name" value="B3 DOMAIN-CONTAINING PROTEIN OS11G0197600-RELATED"/>
    <property type="match status" value="1"/>
</dbReference>
<gene>
    <name evidence="7" type="ORF">HanXRQr2_Chr09g0391281</name>
</gene>
<dbReference type="SUPFAM" id="SSF101936">
    <property type="entry name" value="DNA-binding pseudobarrel domain"/>
    <property type="match status" value="1"/>
</dbReference>
<keyword evidence="2" id="KW-0805">Transcription regulation</keyword>
<dbReference type="CDD" id="cd10017">
    <property type="entry name" value="B3_DNA"/>
    <property type="match status" value="1"/>
</dbReference>
<evidence type="ECO:0000259" key="6">
    <source>
        <dbReference type="PROSITE" id="PS50863"/>
    </source>
</evidence>